<keyword evidence="1" id="KW-0812">Transmembrane</keyword>
<reference evidence="2" key="1">
    <citation type="submission" date="2018-05" db="EMBL/GenBank/DDBJ databases">
        <authorList>
            <person name="Lanie J.A."/>
            <person name="Ng W.-L."/>
            <person name="Kazmierczak K.M."/>
            <person name="Andrzejewski T.M."/>
            <person name="Davidsen T.M."/>
            <person name="Wayne K.J."/>
            <person name="Tettelin H."/>
            <person name="Glass J.I."/>
            <person name="Rusch D."/>
            <person name="Podicherti R."/>
            <person name="Tsui H.-C.T."/>
            <person name="Winkler M.E."/>
        </authorList>
    </citation>
    <scope>NUCLEOTIDE SEQUENCE</scope>
</reference>
<accession>A0A382SD54</accession>
<evidence type="ECO:0000313" key="2">
    <source>
        <dbReference type="EMBL" id="SVD07482.1"/>
    </source>
</evidence>
<protein>
    <submittedName>
        <fullName evidence="2">Uncharacterized protein</fullName>
    </submittedName>
</protein>
<evidence type="ECO:0000256" key="1">
    <source>
        <dbReference type="SAM" id="Phobius"/>
    </source>
</evidence>
<feature type="transmembrane region" description="Helical" evidence="1">
    <location>
        <begin position="6"/>
        <end position="25"/>
    </location>
</feature>
<proteinExistence type="predicted"/>
<keyword evidence="1" id="KW-1133">Transmembrane helix</keyword>
<organism evidence="2">
    <name type="scientific">marine metagenome</name>
    <dbReference type="NCBI Taxonomy" id="408172"/>
    <lineage>
        <taxon>unclassified sequences</taxon>
        <taxon>metagenomes</taxon>
        <taxon>ecological metagenomes</taxon>
    </lineage>
</organism>
<dbReference type="AlphaFoldDB" id="A0A382SD54"/>
<name>A0A382SD54_9ZZZZ</name>
<keyword evidence="1" id="KW-0472">Membrane</keyword>
<sequence>MNSIDLKSLIIGIFSCALVFMLMGLSIGTNQKYQIACPGQSVGCAVLNTDTGISKYFLPKDFSSKEREIGMMMYGEKPDF</sequence>
<dbReference type="EMBL" id="UINC01128001">
    <property type="protein sequence ID" value="SVD07482.1"/>
    <property type="molecule type" value="Genomic_DNA"/>
</dbReference>
<gene>
    <name evidence="2" type="ORF">METZ01_LOCUS360336</name>
</gene>